<evidence type="ECO:0000256" key="2">
    <source>
        <dbReference type="SAM" id="Coils"/>
    </source>
</evidence>
<feature type="coiled-coil region" evidence="2">
    <location>
        <begin position="99"/>
        <end position="315"/>
    </location>
</feature>
<dbReference type="PANTHER" id="PTHR32123">
    <property type="entry name" value="BICD FAMILY-LIKE CARGO ADAPTER"/>
    <property type="match status" value="1"/>
</dbReference>
<proteinExistence type="predicted"/>
<feature type="compositionally biased region" description="Low complexity" evidence="3">
    <location>
        <begin position="368"/>
        <end position="385"/>
    </location>
</feature>
<reference evidence="4 5" key="1">
    <citation type="submission" date="2022-05" db="EMBL/GenBank/DDBJ databases">
        <authorList>
            <consortium name="Genoscope - CEA"/>
            <person name="William W."/>
        </authorList>
    </citation>
    <scope>NUCLEOTIDE SEQUENCE [LARGE SCALE GENOMIC DNA]</scope>
</reference>
<feature type="compositionally biased region" description="Acidic residues" evidence="3">
    <location>
        <begin position="396"/>
        <end position="408"/>
    </location>
</feature>
<dbReference type="EMBL" id="CALNXK010000023">
    <property type="protein sequence ID" value="CAH3110698.1"/>
    <property type="molecule type" value="Genomic_DNA"/>
</dbReference>
<comment type="caution">
    <text evidence="4">The sequence shown here is derived from an EMBL/GenBank/DDBJ whole genome shotgun (WGS) entry which is preliminary data.</text>
</comment>
<dbReference type="PANTHER" id="PTHR32123:SF13">
    <property type="entry name" value="BICAUDAL D-RELATED PROTEIN HOMOLOG"/>
    <property type="match status" value="1"/>
</dbReference>
<evidence type="ECO:0000313" key="5">
    <source>
        <dbReference type="Proteomes" id="UP001159405"/>
    </source>
</evidence>
<keyword evidence="1 2" id="KW-0175">Coiled coil</keyword>
<dbReference type="Proteomes" id="UP001159405">
    <property type="component" value="Unassembled WGS sequence"/>
</dbReference>
<feature type="region of interest" description="Disordered" evidence="3">
    <location>
        <begin position="649"/>
        <end position="668"/>
    </location>
</feature>
<evidence type="ECO:0000256" key="3">
    <source>
        <dbReference type="SAM" id="MobiDB-lite"/>
    </source>
</evidence>
<evidence type="ECO:0000313" key="4">
    <source>
        <dbReference type="EMBL" id="CAH3110698.1"/>
    </source>
</evidence>
<feature type="coiled-coil region" evidence="2">
    <location>
        <begin position="422"/>
        <end position="463"/>
    </location>
</feature>
<sequence length="687" mass="78948">MCDCLLMRGNYGGRLEKKQMKFPTRIAISLDMNDYEIGVDDFHSEQDLGGENCGYERDFCNGISEDGQDLADVEGEGDDDIYRQLAQKEKDLLLAAELGKALLEKNEEVNQKYEMLQEEYSQVVEELEQDKYELKLKVERLQGGNDSRVHELQSDLIALRNELKTLQSNSKNDQQTKRETFAGLTEENEQLHLDLQKIKTENEQLKRDHSLLKKQLSRKISFDDDGLQQVEIEELWEKLATLEEEKLSLTQTVSGLAATKENLSKEVEELLARNQSLEKKLTASKGQLANCEEELNESKDLNAFLQEQIDDIKLQASMDQLSRTSLFSEISDLSVIGVDAGSDHLKKLDASTTKIIGTEQRPVASLHGSPKPLKASSSLGLGLNSNKRHRPYSSLSDEETDDSDLEYDEDEVELKVGTVARNREFYAQLEEEEKANAQLKKEIKEAHEELRALYEELRSSHESLDSVEVGELDSDSDFKPGCLTTFVKNFRDVLEEMISDNITRTTNLKQQLCKAHESIDNLEQELQAATSESRKKDEDILKLNEKLHERSEAIERLKEQRNQLAKGECNKSQLAFDIMYNEAVEERKNALEREKKISVELQRTKEDREELDQQLKEAIHQKLLLSEQLEDWQFDMAALIDDQVQKQMKSAAKEHDDNGRRRRVTAFTRPTRWHWSSNSSRRQSHVM</sequence>
<gene>
    <name evidence="4" type="ORF">PLOB_00019659</name>
</gene>
<accession>A0ABN8NN79</accession>
<feature type="coiled-coil region" evidence="2">
    <location>
        <begin position="519"/>
        <end position="628"/>
    </location>
</feature>
<dbReference type="Gene3D" id="1.10.287.1490">
    <property type="match status" value="1"/>
</dbReference>
<dbReference type="InterPro" id="IPR051149">
    <property type="entry name" value="Spindly/BICDR_Dynein_Adapter"/>
</dbReference>
<keyword evidence="5" id="KW-1185">Reference proteome</keyword>
<protein>
    <submittedName>
        <fullName evidence="4">Uncharacterized protein</fullName>
    </submittedName>
</protein>
<feature type="region of interest" description="Disordered" evidence="3">
    <location>
        <begin position="359"/>
        <end position="408"/>
    </location>
</feature>
<evidence type="ECO:0000256" key="1">
    <source>
        <dbReference type="ARBA" id="ARBA00023054"/>
    </source>
</evidence>
<organism evidence="4 5">
    <name type="scientific">Porites lobata</name>
    <dbReference type="NCBI Taxonomy" id="104759"/>
    <lineage>
        <taxon>Eukaryota</taxon>
        <taxon>Metazoa</taxon>
        <taxon>Cnidaria</taxon>
        <taxon>Anthozoa</taxon>
        <taxon>Hexacorallia</taxon>
        <taxon>Scleractinia</taxon>
        <taxon>Fungiina</taxon>
        <taxon>Poritidae</taxon>
        <taxon>Porites</taxon>
    </lineage>
</organism>
<name>A0ABN8NN79_9CNID</name>